<reference evidence="2" key="2">
    <citation type="journal article" date="2023" name="IMA Fungus">
        <title>Comparative genomic study of the Penicillium genus elucidates a diverse pangenome and 15 lateral gene transfer events.</title>
        <authorList>
            <person name="Petersen C."/>
            <person name="Sorensen T."/>
            <person name="Nielsen M.R."/>
            <person name="Sondergaard T.E."/>
            <person name="Sorensen J.L."/>
            <person name="Fitzpatrick D.A."/>
            <person name="Frisvad J.C."/>
            <person name="Nielsen K.L."/>
        </authorList>
    </citation>
    <scope>NUCLEOTIDE SEQUENCE</scope>
    <source>
        <strain evidence="2">IBT 30761</strain>
    </source>
</reference>
<dbReference type="SUPFAM" id="SSF51556">
    <property type="entry name" value="Metallo-dependent hydrolases"/>
    <property type="match status" value="1"/>
</dbReference>
<gene>
    <name evidence="2" type="ORF">N7532_006413</name>
</gene>
<evidence type="ECO:0000259" key="1">
    <source>
        <dbReference type="Pfam" id="PF01979"/>
    </source>
</evidence>
<dbReference type="InterPro" id="IPR051781">
    <property type="entry name" value="Metallo-dep_Hydrolase"/>
</dbReference>
<dbReference type="Proteomes" id="UP001149074">
    <property type="component" value="Unassembled WGS sequence"/>
</dbReference>
<dbReference type="OrthoDB" id="5595695at2759"/>
<keyword evidence="3" id="KW-1185">Reference proteome</keyword>
<evidence type="ECO:0000313" key="3">
    <source>
        <dbReference type="Proteomes" id="UP001149074"/>
    </source>
</evidence>
<dbReference type="InterPro" id="IPR011059">
    <property type="entry name" value="Metal-dep_hydrolase_composite"/>
</dbReference>
<dbReference type="InterPro" id="IPR006680">
    <property type="entry name" value="Amidohydro-rel"/>
</dbReference>
<feature type="domain" description="Amidohydrolase-related" evidence="1">
    <location>
        <begin position="55"/>
        <end position="391"/>
    </location>
</feature>
<dbReference type="PANTHER" id="PTHR43135:SF3">
    <property type="entry name" value="ALPHA-D-RIBOSE 1-METHYLPHOSPHONATE 5-TRIPHOSPHATE DIPHOSPHATASE"/>
    <property type="match status" value="1"/>
</dbReference>
<reference evidence="2" key="1">
    <citation type="submission" date="2022-11" db="EMBL/GenBank/DDBJ databases">
        <authorList>
            <person name="Petersen C."/>
        </authorList>
    </citation>
    <scope>NUCLEOTIDE SEQUENCE</scope>
    <source>
        <strain evidence="2">IBT 30761</strain>
    </source>
</reference>
<name>A0A9W9FG89_9EURO</name>
<dbReference type="Pfam" id="PF01979">
    <property type="entry name" value="Amidohydro_1"/>
    <property type="match status" value="1"/>
</dbReference>
<organism evidence="2 3">
    <name type="scientific">Penicillium argentinense</name>
    <dbReference type="NCBI Taxonomy" id="1131581"/>
    <lineage>
        <taxon>Eukaryota</taxon>
        <taxon>Fungi</taxon>
        <taxon>Dikarya</taxon>
        <taxon>Ascomycota</taxon>
        <taxon>Pezizomycotina</taxon>
        <taxon>Eurotiomycetes</taxon>
        <taxon>Eurotiomycetidae</taxon>
        <taxon>Eurotiales</taxon>
        <taxon>Aspergillaceae</taxon>
        <taxon>Penicillium</taxon>
    </lineage>
</organism>
<dbReference type="InterPro" id="IPR032466">
    <property type="entry name" value="Metal_Hydrolase"/>
</dbReference>
<protein>
    <recommendedName>
        <fullName evidence="1">Amidohydrolase-related domain-containing protein</fullName>
    </recommendedName>
</protein>
<dbReference type="GeneID" id="81357886"/>
<sequence>MPATLIANTRIFDGVSVVTESGHVLINAGCISQISLREPLSAPEGCSVVDATGCTLLPGLIDAHTHVYQDVGLLETSMQYGVTTVFDMHNEPEWFKNISAVTRQRKDIADVKSCGFGATIKNGWPAAIVKLVSREPNVEERISKWPDLVDKQSIDNFIARNRAAGASFTKLMQEDGHTMTLPFPTKPVPTPSLEIQRAIVDASHDKGMLTVAHALTNHSTLSVLEAGVDGLAHASIDPITEDVIKAFKKNNAFLIPTLAVHASCSGEEQESRERFASSLQGPEKEHLLGCLCITRKDLSIKTVGTDTSTELLGTRAGASVHHELWMYVNRCRFTPQEALCSATSKVADRFKLSDRGKIETGRLADLLLVSGNPVESIDAIGDIQGVWRNGERLARK</sequence>
<dbReference type="RefSeq" id="XP_056475066.1">
    <property type="nucleotide sequence ID" value="XM_056618907.1"/>
</dbReference>
<dbReference type="Gene3D" id="3.40.50.10910">
    <property type="entry name" value="Amidohydrolase"/>
    <property type="match status" value="1"/>
</dbReference>
<dbReference type="SUPFAM" id="SSF51338">
    <property type="entry name" value="Composite domain of metallo-dependent hydrolases"/>
    <property type="match status" value="1"/>
</dbReference>
<proteinExistence type="predicted"/>
<dbReference type="Gene3D" id="1.20.58.520">
    <property type="entry name" value="Amidohydrolase"/>
    <property type="match status" value="1"/>
</dbReference>
<dbReference type="Gene3D" id="3.30.110.90">
    <property type="entry name" value="Amidohydrolase"/>
    <property type="match status" value="1"/>
</dbReference>
<dbReference type="EMBL" id="JAPQKI010000005">
    <property type="protein sequence ID" value="KAJ5099412.1"/>
    <property type="molecule type" value="Genomic_DNA"/>
</dbReference>
<dbReference type="Gene3D" id="2.30.40.10">
    <property type="entry name" value="Urease, subunit C, domain 1"/>
    <property type="match status" value="1"/>
</dbReference>
<dbReference type="GO" id="GO:0016810">
    <property type="term" value="F:hydrolase activity, acting on carbon-nitrogen (but not peptide) bonds"/>
    <property type="evidence" value="ECO:0007669"/>
    <property type="project" value="InterPro"/>
</dbReference>
<evidence type="ECO:0000313" key="2">
    <source>
        <dbReference type="EMBL" id="KAJ5099412.1"/>
    </source>
</evidence>
<comment type="caution">
    <text evidence="2">The sequence shown here is derived from an EMBL/GenBank/DDBJ whole genome shotgun (WGS) entry which is preliminary data.</text>
</comment>
<dbReference type="AlphaFoldDB" id="A0A9W9FG89"/>
<accession>A0A9W9FG89</accession>
<dbReference type="PANTHER" id="PTHR43135">
    <property type="entry name" value="ALPHA-D-RIBOSE 1-METHYLPHOSPHONATE 5-TRIPHOSPHATE DIPHOSPHATASE"/>
    <property type="match status" value="1"/>
</dbReference>